<dbReference type="RefSeq" id="WP_008424040.1">
    <property type="nucleotide sequence ID" value="NZ_AOIA01000116.1"/>
</dbReference>
<reference evidence="3 4" key="1">
    <citation type="journal article" date="2014" name="PLoS Genet.">
        <title>Phylogenetically driven sequencing of extremely halophilic archaea reveals strategies for static and dynamic osmo-response.</title>
        <authorList>
            <person name="Becker E.A."/>
            <person name="Seitzer P.M."/>
            <person name="Tritt A."/>
            <person name="Larsen D."/>
            <person name="Krusor M."/>
            <person name="Yao A.I."/>
            <person name="Wu D."/>
            <person name="Madern D."/>
            <person name="Eisen J.A."/>
            <person name="Darling A.E."/>
            <person name="Facciotti M.T."/>
        </authorList>
    </citation>
    <scope>NUCLEOTIDE SEQUENCE [LARGE SCALE GENOMIC DNA]</scope>
    <source>
        <strain evidence="3 4">DSM 18795</strain>
    </source>
</reference>
<evidence type="ECO:0008006" key="5">
    <source>
        <dbReference type="Google" id="ProtNLM"/>
    </source>
</evidence>
<evidence type="ECO:0000256" key="2">
    <source>
        <dbReference type="SAM" id="Phobius"/>
    </source>
</evidence>
<dbReference type="OrthoDB" id="320255at2157"/>
<dbReference type="AlphaFoldDB" id="L9X7S4"/>
<sequence length="486" mass="49658">MSTATADESFGAFFRRYTKTWMHAIATTGLTAFGMLTFIHRGFAILALACYVVPPIVLYLSRRGDGSADDAPSPTEAALSDREGSDGRDATAERSATASGTDSLGPPPAEPDAGVERTDRAERDASESRATSARPSPSSGPEREPTAEPERSTDAEADAGPPDSGGAEPGADSVPDDAEPKSESTAAPSGSEPDAEPEWRPADAPTEATLRDAAITTSGAVAVGEGGVVASTDGEEWSVLLEDGPAAQGQALSGVDATDDGAIVWVAGDGGAVGRLEVESGRHVDYSAPDDRTDNLAGIAVAGGDGEETVLLINGSGEVLRGHYRDGDCRWDEPVTPGGGSSLSDVVLAGAVGYCCDTNDGVFATDDGGRSFERIGIEDADGTPVGIAAEGDEEGCHLCTDAGVVHRYDGSRWTPERVCEDALAGIDGVGARLAVCTADGAIHEREDPTADWERADADAPAGLEEVALGDDLGVAVGGEGTVLERR</sequence>
<dbReference type="SUPFAM" id="SSF110296">
    <property type="entry name" value="Oligoxyloglucan reducing end-specific cellobiohydrolase"/>
    <property type="match status" value="1"/>
</dbReference>
<feature type="region of interest" description="Disordered" evidence="1">
    <location>
        <begin position="64"/>
        <end position="202"/>
    </location>
</feature>
<feature type="transmembrane region" description="Helical" evidence="2">
    <location>
        <begin position="20"/>
        <end position="38"/>
    </location>
</feature>
<protein>
    <recommendedName>
        <fullName evidence="5">Photosynthesis system II assembly factor Ycf48/Hcf136-like domain-containing protein</fullName>
    </recommendedName>
</protein>
<dbReference type="Proteomes" id="UP000011531">
    <property type="component" value="Unassembled WGS sequence"/>
</dbReference>
<dbReference type="EMBL" id="AOIA01000116">
    <property type="protein sequence ID" value="ELY57814.1"/>
    <property type="molecule type" value="Genomic_DNA"/>
</dbReference>
<comment type="caution">
    <text evidence="3">The sequence shown here is derived from an EMBL/GenBank/DDBJ whole genome shotgun (WGS) entry which is preliminary data.</text>
</comment>
<keyword evidence="2" id="KW-0472">Membrane</keyword>
<evidence type="ECO:0000256" key="1">
    <source>
        <dbReference type="SAM" id="MobiDB-lite"/>
    </source>
</evidence>
<gene>
    <name evidence="3" type="ORF">C492_12869</name>
</gene>
<proteinExistence type="predicted"/>
<accession>L9X7S4</accession>
<keyword evidence="4" id="KW-1185">Reference proteome</keyword>
<evidence type="ECO:0000313" key="4">
    <source>
        <dbReference type="Proteomes" id="UP000011531"/>
    </source>
</evidence>
<keyword evidence="2" id="KW-1133">Transmembrane helix</keyword>
<organism evidence="3 4">
    <name type="scientific">Natronococcus jeotgali DSM 18795</name>
    <dbReference type="NCBI Taxonomy" id="1227498"/>
    <lineage>
        <taxon>Archaea</taxon>
        <taxon>Methanobacteriati</taxon>
        <taxon>Methanobacteriota</taxon>
        <taxon>Stenosarchaea group</taxon>
        <taxon>Halobacteria</taxon>
        <taxon>Halobacteriales</taxon>
        <taxon>Natrialbaceae</taxon>
        <taxon>Natronococcus</taxon>
    </lineage>
</organism>
<feature type="compositionally biased region" description="Basic and acidic residues" evidence="1">
    <location>
        <begin position="79"/>
        <end position="92"/>
    </location>
</feature>
<feature type="compositionally biased region" description="Basic and acidic residues" evidence="1">
    <location>
        <begin position="114"/>
        <end position="127"/>
    </location>
</feature>
<keyword evidence="2" id="KW-0812">Transmembrane</keyword>
<evidence type="ECO:0000313" key="3">
    <source>
        <dbReference type="EMBL" id="ELY57814.1"/>
    </source>
</evidence>
<feature type="compositionally biased region" description="Low complexity" evidence="1">
    <location>
        <begin position="128"/>
        <end position="140"/>
    </location>
</feature>
<name>L9X7S4_9EURY</name>
<feature type="compositionally biased region" description="Basic and acidic residues" evidence="1">
    <location>
        <begin position="141"/>
        <end position="154"/>
    </location>
</feature>